<dbReference type="GO" id="GO:0005524">
    <property type="term" value="F:ATP binding"/>
    <property type="evidence" value="ECO:0007669"/>
    <property type="project" value="UniProtKB-KW"/>
</dbReference>
<proteinExistence type="predicted"/>
<keyword evidence="1" id="KW-0547">Nucleotide-binding</keyword>
<protein>
    <submittedName>
        <fullName evidence="1">ATP-binding protein</fullName>
    </submittedName>
</protein>
<comment type="caution">
    <text evidence="1">The sequence shown here is derived from an EMBL/GenBank/DDBJ whole genome shotgun (WGS) entry which is preliminary data.</text>
</comment>
<sequence length="671" mass="79004">MKDILITPEGIKTNLKNVKPLEAICEYIWNGFDAGASKIKVYLHTNELGLINMVSIIDNGTGIVYHELSYKFQPFNESKKAGQLSRSNHSLPHGRKGIGRLTFFSFAQTARWDTVYEQGGKKYQYYIDMNKDSLNQYDDNGGKEPVETSASVGTKVTFTQLITLSKDEIVNEIKNEFFWFIELNKSNQYEIWVDDELISYEDIVINRIELDMKQFKLEHEYDVTFVQWNRSLRKEYSKFYFIDSNDKEKYKEATRLNKKSDEFYHSVYIKSSFFDEFKFENTEIEGQIVIFPSKNEPEFKRLIDIINRSLVKFRKNYLKEASDKYIDSLIKKEVYPEFDKNNFMDMYRKKELDNLVETLYTAQPKIFTGLNDNNKKIMIHLLQLIMDNSNKPELFEVLQQVIDLDEEEIKELAEVLKYTTLNSITKVIKLLQDRLKVIQGLKEIVFDDKKFAKEVEHIQRVVERHYWLFGEQYSLITSAEPDFELALKGLLTATKGDDSKVIIEHEDKNKEMDIYMIRQDRRGNVTENVVVELKRPRVPLGEEQLSQVKKYMRVIKSDDRFNASNVKWTYFLVGNRFNNNGYIQDEIEGHKTLGEPHLVHADRNGNNKIYVLTWSDIFDDFSLRHDYLMRKLELEKEIWLKKHDSIDNVVEDITDNSAALDSALIPKRAQN</sequence>
<keyword evidence="1" id="KW-0067">ATP-binding</keyword>
<dbReference type="EMBL" id="NFHM01000061">
    <property type="protein sequence ID" value="OUN38378.1"/>
    <property type="molecule type" value="Genomic_DNA"/>
</dbReference>
<dbReference type="RefSeq" id="WP_087990385.1">
    <property type="nucleotide sequence ID" value="NZ_JBKYBB010000003.1"/>
</dbReference>
<reference evidence="2" key="1">
    <citation type="submission" date="2017-04" db="EMBL/GenBank/DDBJ databases">
        <title>Function of individual gut microbiota members based on whole genome sequencing of pure cultures obtained from chicken caecum.</title>
        <authorList>
            <person name="Medvecky M."/>
            <person name="Cejkova D."/>
            <person name="Polansky O."/>
            <person name="Karasova D."/>
            <person name="Kubasova T."/>
            <person name="Cizek A."/>
            <person name="Rychlik I."/>
        </authorList>
    </citation>
    <scope>NUCLEOTIDE SEQUENCE [LARGE SCALE GENOMIC DNA]</scope>
    <source>
        <strain evidence="2">An75</strain>
    </source>
</reference>
<evidence type="ECO:0000313" key="2">
    <source>
        <dbReference type="Proteomes" id="UP000195455"/>
    </source>
</evidence>
<dbReference type="AlphaFoldDB" id="A0A1Y3TTU3"/>
<dbReference type="InterPro" id="IPR036890">
    <property type="entry name" value="HATPase_C_sf"/>
</dbReference>
<accession>A0A1Y3TTU3</accession>
<dbReference type="Gene3D" id="3.30.565.10">
    <property type="entry name" value="Histidine kinase-like ATPase, C-terminal domain"/>
    <property type="match status" value="1"/>
</dbReference>
<dbReference type="Proteomes" id="UP000195455">
    <property type="component" value="Unassembled WGS sequence"/>
</dbReference>
<dbReference type="Pfam" id="PF13589">
    <property type="entry name" value="HATPase_c_3"/>
    <property type="match status" value="1"/>
</dbReference>
<gene>
    <name evidence="1" type="ORF">B5G26_16325</name>
</gene>
<organism evidence="1 2">
    <name type="scientific">Anaerotignum lactatifermentans</name>
    <dbReference type="NCBI Taxonomy" id="160404"/>
    <lineage>
        <taxon>Bacteria</taxon>
        <taxon>Bacillati</taxon>
        <taxon>Bacillota</taxon>
        <taxon>Clostridia</taxon>
        <taxon>Lachnospirales</taxon>
        <taxon>Anaerotignaceae</taxon>
        <taxon>Anaerotignum</taxon>
    </lineage>
</organism>
<dbReference type="SUPFAM" id="SSF55874">
    <property type="entry name" value="ATPase domain of HSP90 chaperone/DNA topoisomerase II/histidine kinase"/>
    <property type="match status" value="1"/>
</dbReference>
<evidence type="ECO:0000313" key="1">
    <source>
        <dbReference type="EMBL" id="OUN38378.1"/>
    </source>
</evidence>
<name>A0A1Y3TTU3_9FIRM</name>